<dbReference type="Pfam" id="PF02518">
    <property type="entry name" value="HATPase_c"/>
    <property type="match status" value="1"/>
</dbReference>
<dbReference type="GO" id="GO:0005524">
    <property type="term" value="F:ATP binding"/>
    <property type="evidence" value="ECO:0007669"/>
    <property type="project" value="UniProtKB-KW"/>
</dbReference>
<evidence type="ECO:0000313" key="6">
    <source>
        <dbReference type="EMBL" id="MDF3834218.1"/>
    </source>
</evidence>
<dbReference type="SUPFAM" id="SSF47384">
    <property type="entry name" value="Homodimeric domain of signal transducing histidine kinase"/>
    <property type="match status" value="1"/>
</dbReference>
<keyword evidence="7" id="KW-1185">Reference proteome</keyword>
<feature type="transmembrane region" description="Helical" evidence="4">
    <location>
        <begin position="560"/>
        <end position="581"/>
    </location>
</feature>
<feature type="transmembrane region" description="Helical" evidence="4">
    <location>
        <begin position="414"/>
        <end position="436"/>
    </location>
</feature>
<dbReference type="Gene3D" id="3.30.565.10">
    <property type="entry name" value="Histidine kinase-like ATPase, C-terminal domain"/>
    <property type="match status" value="1"/>
</dbReference>
<keyword evidence="6" id="KW-0547">Nucleotide-binding</keyword>
<feature type="transmembrane region" description="Helical" evidence="4">
    <location>
        <begin position="248"/>
        <end position="264"/>
    </location>
</feature>
<evidence type="ECO:0000256" key="4">
    <source>
        <dbReference type="SAM" id="Phobius"/>
    </source>
</evidence>
<feature type="transmembrane region" description="Helical" evidence="4">
    <location>
        <begin position="309"/>
        <end position="332"/>
    </location>
</feature>
<feature type="transmembrane region" description="Helical" evidence="4">
    <location>
        <begin position="380"/>
        <end position="402"/>
    </location>
</feature>
<dbReference type="CDD" id="cd00075">
    <property type="entry name" value="HATPase"/>
    <property type="match status" value="1"/>
</dbReference>
<dbReference type="InterPro" id="IPR036890">
    <property type="entry name" value="HATPase_C_sf"/>
</dbReference>
<feature type="transmembrane region" description="Helical" evidence="4">
    <location>
        <begin position="601"/>
        <end position="620"/>
    </location>
</feature>
<feature type="transmembrane region" description="Helical" evidence="4">
    <location>
        <begin position="170"/>
        <end position="187"/>
    </location>
</feature>
<protein>
    <recommendedName>
        <fullName evidence="2">histidine kinase</fullName>
        <ecNumber evidence="2">2.7.13.3</ecNumber>
    </recommendedName>
</protein>
<feature type="transmembrane region" description="Helical" evidence="4">
    <location>
        <begin position="105"/>
        <end position="131"/>
    </location>
</feature>
<evidence type="ECO:0000256" key="3">
    <source>
        <dbReference type="ARBA" id="ARBA00022553"/>
    </source>
</evidence>
<proteinExistence type="predicted"/>
<evidence type="ECO:0000256" key="2">
    <source>
        <dbReference type="ARBA" id="ARBA00012438"/>
    </source>
</evidence>
<evidence type="ECO:0000259" key="5">
    <source>
        <dbReference type="PROSITE" id="PS50109"/>
    </source>
</evidence>
<dbReference type="InterPro" id="IPR005467">
    <property type="entry name" value="His_kinase_dom"/>
</dbReference>
<comment type="caution">
    <text evidence="6">The sequence shown here is derived from an EMBL/GenBank/DDBJ whole genome shotgun (WGS) entry which is preliminary data.</text>
</comment>
<keyword evidence="4" id="KW-1133">Transmembrane helix</keyword>
<keyword evidence="4" id="KW-0812">Transmembrane</keyword>
<keyword evidence="6" id="KW-0067">ATP-binding</keyword>
<evidence type="ECO:0000313" key="7">
    <source>
        <dbReference type="Proteomes" id="UP001216674"/>
    </source>
</evidence>
<dbReference type="InterPro" id="IPR004358">
    <property type="entry name" value="Sig_transdc_His_kin-like_C"/>
</dbReference>
<dbReference type="CDD" id="cd00082">
    <property type="entry name" value="HisKA"/>
    <property type="match status" value="1"/>
</dbReference>
<dbReference type="PRINTS" id="PR00344">
    <property type="entry name" value="BCTRLSENSOR"/>
</dbReference>
<dbReference type="PANTHER" id="PTHR43065">
    <property type="entry name" value="SENSOR HISTIDINE KINASE"/>
    <property type="match status" value="1"/>
</dbReference>
<feature type="transmembrane region" description="Helical" evidence="4">
    <location>
        <begin position="36"/>
        <end position="58"/>
    </location>
</feature>
<dbReference type="Proteomes" id="UP001216674">
    <property type="component" value="Unassembled WGS sequence"/>
</dbReference>
<dbReference type="EMBL" id="JARJLM010000256">
    <property type="protein sequence ID" value="MDF3834218.1"/>
    <property type="molecule type" value="Genomic_DNA"/>
</dbReference>
<sequence>MRIKREYQSWVANETLEDYALRYAARSYRRWSPFTLANTAIGGVSFLALEAIGASVTLSFGFQNAFPAIVLVCLLIFLIGLPVAYHASVANVDIDLLTRGAGFGYAGSTITSLIYASFTFIFFALESAILAQALAIATGLNLTVGYLVCSLVIVPLVFFGVTLINKLQMWTQPLWLLLLVLPFVYILRRDPGVLAQWATFTGRDGASPAFSVLAFGAAAGVLFSLMGQIGEQVDYLRFLPERTAKNRWSWWSALLLAGPGWILIGGLKVLAGSLLAVLAVQAGMAAGQAMEPMHLYVWAYGQVFDRPEVVLAVALLFVLVSQIKINVTNAYAGSLAWSNVFVRLAHYHPGRVVWLVFNVLIALLLTLLGIFSTLEAVLSVYSNLVSAWLGALAADLVVLKPLGISPRHIEFRRACLYAFNPVGCGAMLIASTAGIGAYSGLLGPLAQAYSAFIALGASFASAILIAYATGGRYYIAREETQYRDASADEPIRCCICERDYEAPDMAHCPFYAGPICSLCCGLDNHCSDTCKEPGSAAQTRAWPQANIFLRILPPHFLRRLARFLGLFVIASAAMGAVFLLACRLLGEGAPPSAGGLGDLLLRVYSATLPLLAFGAWWIVLSHESRELAQIELMESLRHLESARKDLVEAEKMASLGALVAGVAHEINTPVGIAVSAASYLQDRTGATQALVAGGGLTQAELQRYLSDAAQSARLLLSNANRAAELVQSFKQMAVDQTSEKRRSFDLGDYVRETVISLDPRLRDTRVQLQIDCPSGIAMNGYPGTIAQILTNLIMNSLLHAFRGDEAGTIRIAARLAAGDEVVISHADNGCGIPDTLHEKIFEPFFTSRRGKGGSGLGLHLVYNLVTQRLGGTIAVSNGTGKDGAGAVFTVRIPRVTPSAKATIPIASVKSQSPSSSPS</sequence>
<name>A0ABT6ANP5_9BURK</name>
<dbReference type="RefSeq" id="WP_276265356.1">
    <property type="nucleotide sequence ID" value="NZ_JARJLM010000256.1"/>
</dbReference>
<evidence type="ECO:0000256" key="1">
    <source>
        <dbReference type="ARBA" id="ARBA00000085"/>
    </source>
</evidence>
<dbReference type="SMART" id="SM00387">
    <property type="entry name" value="HATPase_c"/>
    <property type="match status" value="1"/>
</dbReference>
<organism evidence="6 7">
    <name type="scientific">Cupriavidus basilensis</name>
    <dbReference type="NCBI Taxonomy" id="68895"/>
    <lineage>
        <taxon>Bacteria</taxon>
        <taxon>Pseudomonadati</taxon>
        <taxon>Pseudomonadota</taxon>
        <taxon>Betaproteobacteria</taxon>
        <taxon>Burkholderiales</taxon>
        <taxon>Burkholderiaceae</taxon>
        <taxon>Cupriavidus</taxon>
    </lineage>
</organism>
<comment type="catalytic activity">
    <reaction evidence="1">
        <text>ATP + protein L-histidine = ADP + protein N-phospho-L-histidine.</text>
        <dbReference type="EC" id="2.7.13.3"/>
    </reaction>
</comment>
<dbReference type="SUPFAM" id="SSF55874">
    <property type="entry name" value="ATPase domain of HSP90 chaperone/DNA topoisomerase II/histidine kinase"/>
    <property type="match status" value="1"/>
</dbReference>
<accession>A0ABT6ANP5</accession>
<dbReference type="PANTHER" id="PTHR43065:SF47">
    <property type="match status" value="1"/>
</dbReference>
<feature type="transmembrane region" description="Helical" evidence="4">
    <location>
        <begin position="65"/>
        <end position="85"/>
    </location>
</feature>
<keyword evidence="3" id="KW-0597">Phosphoprotein</keyword>
<feature type="transmembrane region" description="Helical" evidence="4">
    <location>
        <begin position="448"/>
        <end position="468"/>
    </location>
</feature>
<dbReference type="InterPro" id="IPR036097">
    <property type="entry name" value="HisK_dim/P_sf"/>
</dbReference>
<feature type="transmembrane region" description="Helical" evidence="4">
    <location>
        <begin position="352"/>
        <end position="374"/>
    </location>
</feature>
<dbReference type="EC" id="2.7.13.3" evidence="2"/>
<gene>
    <name evidence="6" type="ORF">P3W85_14840</name>
</gene>
<feature type="transmembrane region" description="Helical" evidence="4">
    <location>
        <begin position="143"/>
        <end position="164"/>
    </location>
</feature>
<keyword evidence="4" id="KW-0472">Membrane</keyword>
<dbReference type="InterPro" id="IPR003594">
    <property type="entry name" value="HATPase_dom"/>
</dbReference>
<dbReference type="InterPro" id="IPR003661">
    <property type="entry name" value="HisK_dim/P_dom"/>
</dbReference>
<dbReference type="PROSITE" id="PS50109">
    <property type="entry name" value="HIS_KIN"/>
    <property type="match status" value="1"/>
</dbReference>
<dbReference type="Gene3D" id="1.10.4160.10">
    <property type="entry name" value="Hydantoin permease"/>
    <property type="match status" value="1"/>
</dbReference>
<dbReference type="Gene3D" id="1.10.287.130">
    <property type="match status" value="1"/>
</dbReference>
<feature type="transmembrane region" description="Helical" evidence="4">
    <location>
        <begin position="208"/>
        <end position="228"/>
    </location>
</feature>
<reference evidence="6 7" key="1">
    <citation type="submission" date="2023-03" db="EMBL/GenBank/DDBJ databases">
        <title>Draft assemblies of triclosan tolerant bacteria isolated from returned activated sludge.</title>
        <authorList>
            <person name="Van Hamelsveld S."/>
        </authorList>
    </citation>
    <scope>NUCLEOTIDE SEQUENCE [LARGE SCALE GENOMIC DNA]</scope>
    <source>
        <strain evidence="6 7">GW210010_S58</strain>
    </source>
</reference>
<feature type="domain" description="Histidine kinase" evidence="5">
    <location>
        <begin position="661"/>
        <end position="896"/>
    </location>
</feature>